<dbReference type="InterPro" id="IPR006195">
    <property type="entry name" value="aa-tRNA-synth_II"/>
</dbReference>
<dbReference type="PANTHER" id="PTHR11451:SF44">
    <property type="entry name" value="THREONINE--TRNA LIGASE, CHLOROPLASTIC_MITOCHONDRIAL 2"/>
    <property type="match status" value="1"/>
</dbReference>
<keyword evidence="5" id="KW-0547">Nucleotide-binding</keyword>
<dbReference type="CDD" id="cd00771">
    <property type="entry name" value="ThrRS_core"/>
    <property type="match status" value="1"/>
</dbReference>
<dbReference type="PRINTS" id="PR01047">
    <property type="entry name" value="TRNASYNTHTHR"/>
</dbReference>
<evidence type="ECO:0000256" key="1">
    <source>
        <dbReference type="ARBA" id="ARBA00008226"/>
    </source>
</evidence>
<keyword evidence="4" id="KW-0479">Metal-binding</keyword>
<dbReference type="InterPro" id="IPR004154">
    <property type="entry name" value="Anticodon-bd"/>
</dbReference>
<evidence type="ECO:0000313" key="14">
    <source>
        <dbReference type="Proteomes" id="UP000176902"/>
    </source>
</evidence>
<dbReference type="GO" id="GO:0004829">
    <property type="term" value="F:threonine-tRNA ligase activity"/>
    <property type="evidence" value="ECO:0007669"/>
    <property type="project" value="UniProtKB-UniRule"/>
</dbReference>
<evidence type="ECO:0000256" key="3">
    <source>
        <dbReference type="ARBA" id="ARBA00022598"/>
    </source>
</evidence>
<dbReference type="InterPro" id="IPR002314">
    <property type="entry name" value="aa-tRNA-synt_IIb"/>
</dbReference>
<feature type="domain" description="Aminoacyl-transfer RNA synthetases class-II family profile" evidence="12">
    <location>
        <begin position="33"/>
        <end position="303"/>
    </location>
</feature>
<evidence type="ECO:0000256" key="5">
    <source>
        <dbReference type="ARBA" id="ARBA00022741"/>
    </source>
</evidence>
<dbReference type="SUPFAM" id="SSF52954">
    <property type="entry name" value="Class II aaRS ABD-related"/>
    <property type="match status" value="1"/>
</dbReference>
<evidence type="ECO:0000256" key="7">
    <source>
        <dbReference type="ARBA" id="ARBA00022840"/>
    </source>
</evidence>
<dbReference type="InterPro" id="IPR045864">
    <property type="entry name" value="aa-tRNA-synth_II/BPL/LPL"/>
</dbReference>
<reference evidence="13 14" key="1">
    <citation type="journal article" date="2016" name="Nat. Commun.">
        <title>Thousands of microbial genomes shed light on interconnected biogeochemical processes in an aquifer system.</title>
        <authorList>
            <person name="Anantharaman K."/>
            <person name="Brown C.T."/>
            <person name="Hug L.A."/>
            <person name="Sharon I."/>
            <person name="Castelle C.J."/>
            <person name="Probst A.J."/>
            <person name="Thomas B.C."/>
            <person name="Singh A."/>
            <person name="Wilkins M.J."/>
            <person name="Karaoz U."/>
            <person name="Brodie E.L."/>
            <person name="Williams K.H."/>
            <person name="Hubbard S.S."/>
            <person name="Banfield J.F."/>
        </authorList>
    </citation>
    <scope>NUCLEOTIDE SEQUENCE [LARGE SCALE GENOMIC DNA]</scope>
</reference>
<dbReference type="GO" id="GO:0006435">
    <property type="term" value="P:threonyl-tRNA aminoacylation"/>
    <property type="evidence" value="ECO:0007669"/>
    <property type="project" value="UniProtKB-UniRule"/>
</dbReference>
<organism evidence="13 14">
    <name type="scientific">Candidatus Daviesbacteria bacterium RIFCSPHIGHO2_02_FULL_36_13</name>
    <dbReference type="NCBI Taxonomy" id="1797768"/>
    <lineage>
        <taxon>Bacteria</taxon>
        <taxon>Candidatus Daviesiibacteriota</taxon>
    </lineage>
</organism>
<dbReference type="InterPro" id="IPR036621">
    <property type="entry name" value="Anticodon-bd_dom_sf"/>
</dbReference>
<name>A0A1F5JYB3_9BACT</name>
<dbReference type="FunFam" id="3.40.50.800:FF:000001">
    <property type="entry name" value="Threonine--tRNA ligase"/>
    <property type="match status" value="1"/>
</dbReference>
<dbReference type="InterPro" id="IPR002320">
    <property type="entry name" value="Thr-tRNA-ligase_IIa"/>
</dbReference>
<protein>
    <recommendedName>
        <fullName evidence="2 11">Threonine--tRNA ligase</fullName>
        <ecNumber evidence="2 11">6.1.1.3</ecNumber>
    </recommendedName>
</protein>
<evidence type="ECO:0000256" key="6">
    <source>
        <dbReference type="ARBA" id="ARBA00022833"/>
    </source>
</evidence>
<dbReference type="GO" id="GO:0005737">
    <property type="term" value="C:cytoplasm"/>
    <property type="evidence" value="ECO:0007669"/>
    <property type="project" value="UniProtKB-UniRule"/>
</dbReference>
<comment type="caution">
    <text evidence="13">The sequence shown here is derived from an EMBL/GenBank/DDBJ whole genome shotgun (WGS) entry which is preliminary data.</text>
</comment>
<evidence type="ECO:0000256" key="2">
    <source>
        <dbReference type="ARBA" id="ARBA00013163"/>
    </source>
</evidence>
<dbReference type="GO" id="GO:0005524">
    <property type="term" value="F:ATP binding"/>
    <property type="evidence" value="ECO:0007669"/>
    <property type="project" value="UniProtKB-KW"/>
</dbReference>
<dbReference type="PROSITE" id="PS50862">
    <property type="entry name" value="AA_TRNA_LIGASE_II"/>
    <property type="match status" value="1"/>
</dbReference>
<accession>A0A1F5JYB3</accession>
<dbReference type="Pfam" id="PF00587">
    <property type="entry name" value="tRNA-synt_2b"/>
    <property type="match status" value="1"/>
</dbReference>
<evidence type="ECO:0000259" key="12">
    <source>
        <dbReference type="PROSITE" id="PS50862"/>
    </source>
</evidence>
<keyword evidence="3 13" id="KW-0436">Ligase</keyword>
<evidence type="ECO:0000256" key="4">
    <source>
        <dbReference type="ARBA" id="ARBA00022723"/>
    </source>
</evidence>
<dbReference type="AlphaFoldDB" id="A0A1F5JYB3"/>
<evidence type="ECO:0000256" key="11">
    <source>
        <dbReference type="NCBIfam" id="TIGR00418"/>
    </source>
</evidence>
<dbReference type="FunFam" id="3.30.930.10:FF:000002">
    <property type="entry name" value="Threonine--tRNA ligase"/>
    <property type="match status" value="1"/>
</dbReference>
<evidence type="ECO:0000256" key="8">
    <source>
        <dbReference type="ARBA" id="ARBA00022917"/>
    </source>
</evidence>
<sequence length="407" mass="47407">MSDLKDHKQLGQELELFFTTEIAPGAPFWLPRGMVIFKELEKYIRELTDAAGYLETSTPIMVKSKLFKESGHWDKFGEHNMYNLDLTEEEDKETVMYSLKPMNCPESTILYRFRPRSYRELPLRLSEIGRLHRREKSGEVNGLLRVRQLTMDDAHIYAREDQIFDEVSNILDMMINFYKSFGFEYEFRLATRPETRAGSDENWDKAEKELANAINKKGLKAGDKMGDGAFYGPKIDVHIKDSQGREWQLATVQLDFHQPEAFKLEYIDEKGEKQRPVMIHRAIFGSFERFIAILTEHFQGAFPTWLSPVQVMIIPISEKHLEYAQNVLEQLKGSNLRVEVDSRSESMQSKIRDAQMQKVPYMLVVGDREASENTVAVRQRSEQKQEVLKIEEFISQINKTIESKSQL</sequence>
<dbReference type="Proteomes" id="UP000176902">
    <property type="component" value="Unassembled WGS sequence"/>
</dbReference>
<dbReference type="PIRSF" id="PIRSF001549">
    <property type="entry name" value="His-tRNA_synth"/>
    <property type="match status" value="1"/>
</dbReference>
<dbReference type="GO" id="GO:0046872">
    <property type="term" value="F:metal ion binding"/>
    <property type="evidence" value="ECO:0007669"/>
    <property type="project" value="UniProtKB-KW"/>
</dbReference>
<dbReference type="PANTHER" id="PTHR11451">
    <property type="entry name" value="THREONINE-TRNA LIGASE"/>
    <property type="match status" value="1"/>
</dbReference>
<dbReference type="InterPro" id="IPR004516">
    <property type="entry name" value="HisRS/HisZ"/>
</dbReference>
<gene>
    <name evidence="13" type="ORF">A3C59_00140</name>
</gene>
<dbReference type="EMBL" id="MFCV01000008">
    <property type="protein sequence ID" value="OGE33637.1"/>
    <property type="molecule type" value="Genomic_DNA"/>
</dbReference>
<dbReference type="STRING" id="1797768.A3C59_00140"/>
<comment type="catalytic activity">
    <reaction evidence="10">
        <text>tRNA(Thr) + L-threonine + ATP = L-threonyl-tRNA(Thr) + AMP + diphosphate + H(+)</text>
        <dbReference type="Rhea" id="RHEA:24624"/>
        <dbReference type="Rhea" id="RHEA-COMP:9670"/>
        <dbReference type="Rhea" id="RHEA-COMP:9704"/>
        <dbReference type="ChEBI" id="CHEBI:15378"/>
        <dbReference type="ChEBI" id="CHEBI:30616"/>
        <dbReference type="ChEBI" id="CHEBI:33019"/>
        <dbReference type="ChEBI" id="CHEBI:57926"/>
        <dbReference type="ChEBI" id="CHEBI:78442"/>
        <dbReference type="ChEBI" id="CHEBI:78534"/>
        <dbReference type="ChEBI" id="CHEBI:456215"/>
        <dbReference type="EC" id="6.1.1.3"/>
    </reaction>
</comment>
<keyword evidence="9" id="KW-0030">Aminoacyl-tRNA synthetase</keyword>
<proteinExistence type="inferred from homology"/>
<comment type="similarity">
    <text evidence="1">Belongs to the class-II aminoacyl-tRNA synthetase family.</text>
</comment>
<dbReference type="InterPro" id="IPR033728">
    <property type="entry name" value="ThrRS_core"/>
</dbReference>
<keyword evidence="6" id="KW-0862">Zinc</keyword>
<dbReference type="Gene3D" id="3.30.930.10">
    <property type="entry name" value="Bira Bifunctional Protein, Domain 2"/>
    <property type="match status" value="1"/>
</dbReference>
<dbReference type="InterPro" id="IPR047246">
    <property type="entry name" value="ThrRS_anticodon"/>
</dbReference>
<dbReference type="Pfam" id="PF03129">
    <property type="entry name" value="HGTP_anticodon"/>
    <property type="match status" value="1"/>
</dbReference>
<evidence type="ECO:0000313" key="13">
    <source>
        <dbReference type="EMBL" id="OGE33637.1"/>
    </source>
</evidence>
<dbReference type="EC" id="6.1.1.3" evidence="2 11"/>
<evidence type="ECO:0000256" key="10">
    <source>
        <dbReference type="ARBA" id="ARBA00049515"/>
    </source>
</evidence>
<keyword evidence="7" id="KW-0067">ATP-binding</keyword>
<dbReference type="SUPFAM" id="SSF55681">
    <property type="entry name" value="Class II aaRS and biotin synthetases"/>
    <property type="match status" value="1"/>
</dbReference>
<keyword evidence="8" id="KW-0648">Protein biosynthesis</keyword>
<evidence type="ECO:0000256" key="9">
    <source>
        <dbReference type="ARBA" id="ARBA00023146"/>
    </source>
</evidence>
<dbReference type="CDD" id="cd00860">
    <property type="entry name" value="ThrRS_anticodon"/>
    <property type="match status" value="1"/>
</dbReference>
<dbReference type="Gene3D" id="3.40.50.800">
    <property type="entry name" value="Anticodon-binding domain"/>
    <property type="match status" value="1"/>
</dbReference>
<dbReference type="NCBIfam" id="TIGR00418">
    <property type="entry name" value="thrS"/>
    <property type="match status" value="1"/>
</dbReference>